<keyword evidence="2" id="KW-1185">Reference proteome</keyword>
<protein>
    <submittedName>
        <fullName evidence="1">Uncharacterized protein</fullName>
    </submittedName>
</protein>
<gene>
    <name evidence="1" type="ORF">SK128_014731</name>
</gene>
<sequence>MAAYQSTTITSYKNDGKIHASTGRTMTCRSLSDVMWFGWCEIVEPVTSNAGLTLFKFKMFIVDNKL</sequence>
<evidence type="ECO:0000313" key="2">
    <source>
        <dbReference type="Proteomes" id="UP001381693"/>
    </source>
</evidence>
<feature type="non-terminal residue" evidence="1">
    <location>
        <position position="66"/>
    </location>
</feature>
<dbReference type="Proteomes" id="UP001381693">
    <property type="component" value="Unassembled WGS sequence"/>
</dbReference>
<reference evidence="1 2" key="1">
    <citation type="submission" date="2023-11" db="EMBL/GenBank/DDBJ databases">
        <title>Halocaridina rubra genome assembly.</title>
        <authorList>
            <person name="Smith C."/>
        </authorList>
    </citation>
    <scope>NUCLEOTIDE SEQUENCE [LARGE SCALE GENOMIC DNA]</scope>
    <source>
        <strain evidence="1">EP-1</strain>
        <tissue evidence="1">Whole</tissue>
    </source>
</reference>
<accession>A0AAN9FW50</accession>
<organism evidence="1 2">
    <name type="scientific">Halocaridina rubra</name>
    <name type="common">Hawaiian red shrimp</name>
    <dbReference type="NCBI Taxonomy" id="373956"/>
    <lineage>
        <taxon>Eukaryota</taxon>
        <taxon>Metazoa</taxon>
        <taxon>Ecdysozoa</taxon>
        <taxon>Arthropoda</taxon>
        <taxon>Crustacea</taxon>
        <taxon>Multicrustacea</taxon>
        <taxon>Malacostraca</taxon>
        <taxon>Eumalacostraca</taxon>
        <taxon>Eucarida</taxon>
        <taxon>Decapoda</taxon>
        <taxon>Pleocyemata</taxon>
        <taxon>Caridea</taxon>
        <taxon>Atyoidea</taxon>
        <taxon>Atyidae</taxon>
        <taxon>Halocaridina</taxon>
    </lineage>
</organism>
<dbReference type="AlphaFoldDB" id="A0AAN9FW50"/>
<evidence type="ECO:0000313" key="1">
    <source>
        <dbReference type="EMBL" id="KAK7086375.1"/>
    </source>
</evidence>
<proteinExistence type="predicted"/>
<comment type="caution">
    <text evidence="1">The sequence shown here is derived from an EMBL/GenBank/DDBJ whole genome shotgun (WGS) entry which is preliminary data.</text>
</comment>
<dbReference type="EMBL" id="JAXCGZ010000225">
    <property type="protein sequence ID" value="KAK7086375.1"/>
    <property type="molecule type" value="Genomic_DNA"/>
</dbReference>
<name>A0AAN9FW50_HALRR</name>